<comment type="caution">
    <text evidence="1">The sequence shown here is derived from an EMBL/GenBank/DDBJ whole genome shotgun (WGS) entry which is preliminary data.</text>
</comment>
<name>A0AA90ZZJ3_9BACT</name>
<protein>
    <submittedName>
        <fullName evidence="1">Uncharacterized protein</fullName>
    </submittedName>
</protein>
<dbReference type="EMBL" id="VZCC01000106">
    <property type="protein sequence ID" value="MQN85156.1"/>
    <property type="molecule type" value="Genomic_DNA"/>
</dbReference>
<dbReference type="AlphaFoldDB" id="A0AA90ZZJ3"/>
<evidence type="ECO:0000313" key="2">
    <source>
        <dbReference type="Proteomes" id="UP000421408"/>
    </source>
</evidence>
<dbReference type="RefSeq" id="WP_153119598.1">
    <property type="nucleotide sequence ID" value="NZ_JBALKV010000001.1"/>
</dbReference>
<dbReference type="Proteomes" id="UP000421408">
    <property type="component" value="Unassembled WGS sequence"/>
</dbReference>
<proteinExistence type="predicted"/>
<evidence type="ECO:0000313" key="1">
    <source>
        <dbReference type="EMBL" id="MQN85156.1"/>
    </source>
</evidence>
<accession>A0AA90ZZJ3</accession>
<sequence>MAVFKEKAAIVINGIVYVAEPMDDCEDCAFCTGLAQCSVDFICISMREAFRKGFRNKPIGFKKWKGYERIRNIQEGNQGIS</sequence>
<gene>
    <name evidence="1" type="ORF">F7D74_14485</name>
</gene>
<reference evidence="2" key="1">
    <citation type="submission" date="2019-09" db="EMBL/GenBank/DDBJ databases">
        <title>Distinct polysaccharide growth profiles of human intestinal Prevotella copri isolates.</title>
        <authorList>
            <person name="Fehlner-Peach H."/>
            <person name="Magnabosco C."/>
            <person name="Raghavan V."/>
            <person name="Scher J.U."/>
            <person name="Tett A."/>
            <person name="Cox L.M."/>
            <person name="Gottsegen C."/>
            <person name="Watters A."/>
            <person name="Wiltshire- Gordon J.D."/>
            <person name="Segata N."/>
            <person name="Bonneau R."/>
            <person name="Littman D.R."/>
        </authorList>
    </citation>
    <scope>NUCLEOTIDE SEQUENCE [LARGE SCALE GENOMIC DNA]</scope>
    <source>
        <strain evidence="2">iAA108</strain>
    </source>
</reference>
<organism evidence="1 2">
    <name type="scientific">Segatella copri</name>
    <dbReference type="NCBI Taxonomy" id="165179"/>
    <lineage>
        <taxon>Bacteria</taxon>
        <taxon>Pseudomonadati</taxon>
        <taxon>Bacteroidota</taxon>
        <taxon>Bacteroidia</taxon>
        <taxon>Bacteroidales</taxon>
        <taxon>Prevotellaceae</taxon>
        <taxon>Segatella</taxon>
    </lineage>
</organism>